<dbReference type="RefSeq" id="WP_123096845.1">
    <property type="nucleotide sequence ID" value="NZ_RIZG01000015.1"/>
</dbReference>
<feature type="transmembrane region" description="Helical" evidence="2">
    <location>
        <begin position="6"/>
        <end position="28"/>
    </location>
</feature>
<organism evidence="3 4">
    <name type="scientific">Marinomonas hwangdonensis</name>
    <dbReference type="NCBI Taxonomy" id="1053647"/>
    <lineage>
        <taxon>Bacteria</taxon>
        <taxon>Pseudomonadati</taxon>
        <taxon>Pseudomonadota</taxon>
        <taxon>Gammaproteobacteria</taxon>
        <taxon>Oceanospirillales</taxon>
        <taxon>Oceanospirillaceae</taxon>
        <taxon>Marinomonas</taxon>
    </lineage>
</organism>
<gene>
    <name evidence="3" type="ORF">EBI00_15525</name>
</gene>
<feature type="compositionally biased region" description="Basic and acidic residues" evidence="1">
    <location>
        <begin position="43"/>
        <end position="62"/>
    </location>
</feature>
<dbReference type="Proteomes" id="UP000280507">
    <property type="component" value="Unassembled WGS sequence"/>
</dbReference>
<reference evidence="3 4" key="1">
    <citation type="journal article" date="2012" name="Int. J. Syst. Evol. Microbiol.">
        <title>Marinomonas hwangdonensis sp. nov., isolated from seawater.</title>
        <authorList>
            <person name="Jung Y.T."/>
            <person name="Oh T.K."/>
            <person name="Yoon J.H."/>
        </authorList>
    </citation>
    <scope>NUCLEOTIDE SEQUENCE [LARGE SCALE GENOMIC DNA]</scope>
    <source>
        <strain evidence="3 4">HDW-15</strain>
    </source>
</reference>
<dbReference type="AlphaFoldDB" id="A0A3M8PX86"/>
<keyword evidence="2" id="KW-1133">Transmembrane helix</keyword>
<sequence>MNSLPTIALGAFAIIFFGAALIMGLIVLKKYQEQQARHRQSSRHSENNHKQNNDHKQSNNKR</sequence>
<protein>
    <submittedName>
        <fullName evidence="3">Uncharacterized protein</fullName>
    </submittedName>
</protein>
<evidence type="ECO:0000313" key="3">
    <source>
        <dbReference type="EMBL" id="RNF47354.1"/>
    </source>
</evidence>
<keyword evidence="2" id="KW-0472">Membrane</keyword>
<evidence type="ECO:0000313" key="4">
    <source>
        <dbReference type="Proteomes" id="UP000280507"/>
    </source>
</evidence>
<evidence type="ECO:0000256" key="1">
    <source>
        <dbReference type="SAM" id="MobiDB-lite"/>
    </source>
</evidence>
<feature type="region of interest" description="Disordered" evidence="1">
    <location>
        <begin position="33"/>
        <end position="62"/>
    </location>
</feature>
<proteinExistence type="predicted"/>
<evidence type="ECO:0000256" key="2">
    <source>
        <dbReference type="SAM" id="Phobius"/>
    </source>
</evidence>
<dbReference type="EMBL" id="RIZG01000015">
    <property type="protein sequence ID" value="RNF47354.1"/>
    <property type="molecule type" value="Genomic_DNA"/>
</dbReference>
<keyword evidence="4" id="KW-1185">Reference proteome</keyword>
<accession>A0A3M8PX86</accession>
<name>A0A3M8PX86_9GAMM</name>
<comment type="caution">
    <text evidence="3">The sequence shown here is derived from an EMBL/GenBank/DDBJ whole genome shotgun (WGS) entry which is preliminary data.</text>
</comment>
<keyword evidence="2" id="KW-0812">Transmembrane</keyword>